<name>A0A0U5JGH4_9BACT</name>
<dbReference type="InParanoid" id="A0A0U5JGH4"/>
<gene>
    <name evidence="1" type="ORF">PNK_2382</name>
</gene>
<evidence type="ECO:0000313" key="2">
    <source>
        <dbReference type="Proteomes" id="UP000069902"/>
    </source>
</evidence>
<proteinExistence type="predicted"/>
<organism evidence="1 2">
    <name type="scientific">Candidatus Protochlamydia naegleriophila</name>
    <dbReference type="NCBI Taxonomy" id="389348"/>
    <lineage>
        <taxon>Bacteria</taxon>
        <taxon>Pseudomonadati</taxon>
        <taxon>Chlamydiota</taxon>
        <taxon>Chlamydiia</taxon>
        <taxon>Parachlamydiales</taxon>
        <taxon>Parachlamydiaceae</taxon>
        <taxon>Candidatus Protochlamydia</taxon>
    </lineage>
</organism>
<dbReference type="Proteomes" id="UP000069902">
    <property type="component" value="Chromosome cPNK"/>
</dbReference>
<accession>A0A0U5JGH4</accession>
<dbReference type="EMBL" id="LN879502">
    <property type="protein sequence ID" value="CUI17978.1"/>
    <property type="molecule type" value="Genomic_DNA"/>
</dbReference>
<dbReference type="AlphaFoldDB" id="A0A0U5JGH4"/>
<dbReference type="KEGG" id="pnl:PNK_2382"/>
<protein>
    <submittedName>
        <fullName evidence="1">Uncharacterized protein</fullName>
    </submittedName>
</protein>
<sequence>MLNTLVIGEDNDKENLLDIAEEVVVGGSTLAINALGWKWIHIKD</sequence>
<reference evidence="2" key="1">
    <citation type="submission" date="2015-09" db="EMBL/GenBank/DDBJ databases">
        <authorList>
            <person name="Bertelli C."/>
        </authorList>
    </citation>
    <scope>NUCLEOTIDE SEQUENCE [LARGE SCALE GENOMIC DNA]</scope>
    <source>
        <strain evidence="2">KNic</strain>
    </source>
</reference>
<dbReference type="RefSeq" id="WP_269446518.1">
    <property type="nucleotide sequence ID" value="NZ_LN879502.1"/>
</dbReference>
<evidence type="ECO:0000313" key="1">
    <source>
        <dbReference type="EMBL" id="CUI17978.1"/>
    </source>
</evidence>
<keyword evidence="2" id="KW-1185">Reference proteome</keyword>